<sequence>MKALSRFATRHRWWVIIGWIAAIALIQVLSSSAGGARYKDDLKMPGTDSQAAADLLAKAHLAQQSNPTGTLVLHARTGTLASEPDGFIQRADKAVCGVKDAHIATITTPWGQVACTPADGKSDAAPRPDLISRDKKTAIVEVAYNEAKPADTTPKVVYDHLKTLRSHTLQIEFTGDSFDSVDAPTPVVSPQVLGFLAAFVILALVFRTFGATLLPMISAAAALGSGLGLIALLTRVMPVTDFTSALAELMVIGVGIDYALFIVTRHRRNLLKGMSVEESITAALSTAGRAVLFAGITVCIAVLGLCALGAGFLYGVAVGTAIAVSLTMLASLTLLPAMLSLLGRRALPRSQREELPSDKRVKLLLCVIPPLCVLFWALYLLQWALRPVTARLAARRATSTHPLLWTRWAALVQRRSVIAGVLAAVILTVLALPFFSMRIGHPDQSNTPASSTSRKGYELIQEAYGQGYNSNLQLVVAGPRAIDKTYLNTVTDTLTTVPNVNKSSITALPISKDIALVAFKSISSPQDAKTVDLVDHLRDTALKPLHPDGNTKIYVYGETAMFADFSASLSSKMIYFILAVVGLSFLLLMVAFRSVVVALTAATMNLLAAGASFGAIVAVFQWGWLSEPLGLGAGGPIEAFLPVLFFAILFGLSMDYQVFLVSRIHEEWVRSRNSHRAVTVGLSETGGIITAAGLIMILVFSGFLLGNGLTIKLLGLGLALAVFLDAFIVRPMLVPALMQWLGNANWWYPAWLDKITPHVTIEAHEEPESPVPADALGLRPVPDKVSEL</sequence>
<dbReference type="InterPro" id="IPR004869">
    <property type="entry name" value="MMPL_dom"/>
</dbReference>
<evidence type="ECO:0000256" key="7">
    <source>
        <dbReference type="SAM" id="MobiDB-lite"/>
    </source>
</evidence>
<dbReference type="InterPro" id="IPR000731">
    <property type="entry name" value="SSD"/>
</dbReference>
<dbReference type="PANTHER" id="PTHR33406:SF11">
    <property type="entry name" value="MEMBRANE PROTEIN SCO6666-RELATED"/>
    <property type="match status" value="1"/>
</dbReference>
<protein>
    <submittedName>
        <fullName evidence="10">MMPL family transporter</fullName>
    </submittedName>
</protein>
<evidence type="ECO:0000256" key="6">
    <source>
        <dbReference type="ARBA" id="ARBA00023136"/>
    </source>
</evidence>
<dbReference type="InterPro" id="IPR050545">
    <property type="entry name" value="Mycobact_MmpL"/>
</dbReference>
<dbReference type="SUPFAM" id="SSF82866">
    <property type="entry name" value="Multidrug efflux transporter AcrB transmembrane domain"/>
    <property type="match status" value="2"/>
</dbReference>
<reference evidence="10" key="1">
    <citation type="submission" date="2022-10" db="EMBL/GenBank/DDBJ databases">
        <title>The complete genomes of actinobacterial strains from the NBC collection.</title>
        <authorList>
            <person name="Joergensen T.S."/>
            <person name="Alvarez Arevalo M."/>
            <person name="Sterndorff E.B."/>
            <person name="Faurdal D."/>
            <person name="Vuksanovic O."/>
            <person name="Mourched A.-S."/>
            <person name="Charusanti P."/>
            <person name="Shaw S."/>
            <person name="Blin K."/>
            <person name="Weber T."/>
        </authorList>
    </citation>
    <scope>NUCLEOTIDE SEQUENCE</scope>
    <source>
        <strain evidence="10">NBC_01393</strain>
    </source>
</reference>
<evidence type="ECO:0000256" key="4">
    <source>
        <dbReference type="ARBA" id="ARBA00022692"/>
    </source>
</evidence>
<organism evidence="10">
    <name type="scientific">Streptomyces sp. NBC_01393</name>
    <dbReference type="NCBI Taxonomy" id="2903851"/>
    <lineage>
        <taxon>Bacteria</taxon>
        <taxon>Bacillati</taxon>
        <taxon>Actinomycetota</taxon>
        <taxon>Actinomycetes</taxon>
        <taxon>Kitasatosporales</taxon>
        <taxon>Streptomycetaceae</taxon>
        <taxon>Streptomyces</taxon>
    </lineage>
</organism>
<evidence type="ECO:0000256" key="8">
    <source>
        <dbReference type="SAM" id="Phobius"/>
    </source>
</evidence>
<feature type="transmembrane region" description="Helical" evidence="8">
    <location>
        <begin position="213"/>
        <end position="233"/>
    </location>
</feature>
<evidence type="ECO:0000256" key="2">
    <source>
        <dbReference type="ARBA" id="ARBA00010157"/>
    </source>
</evidence>
<feature type="transmembrane region" description="Helical" evidence="8">
    <location>
        <begin position="320"/>
        <end position="342"/>
    </location>
</feature>
<dbReference type="PANTHER" id="PTHR33406">
    <property type="entry name" value="MEMBRANE PROTEIN MJ1562-RELATED"/>
    <property type="match status" value="1"/>
</dbReference>
<accession>A0AAU3HSB5</accession>
<gene>
    <name evidence="10" type="ORF">OG699_03200</name>
</gene>
<feature type="transmembrane region" description="Helical" evidence="8">
    <location>
        <begin position="363"/>
        <end position="385"/>
    </location>
</feature>
<feature type="transmembrane region" description="Helical" evidence="8">
    <location>
        <begin position="290"/>
        <end position="314"/>
    </location>
</feature>
<dbReference type="GO" id="GO:0005886">
    <property type="term" value="C:plasma membrane"/>
    <property type="evidence" value="ECO:0007669"/>
    <property type="project" value="UniProtKB-SubCell"/>
</dbReference>
<feature type="transmembrane region" description="Helical" evidence="8">
    <location>
        <begin position="606"/>
        <end position="624"/>
    </location>
</feature>
<name>A0AAU3HSB5_9ACTN</name>
<dbReference type="Gene3D" id="1.20.1640.10">
    <property type="entry name" value="Multidrug efflux transporter AcrB transmembrane domain"/>
    <property type="match status" value="2"/>
</dbReference>
<proteinExistence type="inferred from homology"/>
<feature type="transmembrane region" description="Helical" evidence="8">
    <location>
        <begin position="639"/>
        <end position="661"/>
    </location>
</feature>
<feature type="transmembrane region" description="Helical" evidence="8">
    <location>
        <begin position="682"/>
        <end position="705"/>
    </location>
</feature>
<keyword evidence="6 8" id="KW-0472">Membrane</keyword>
<comment type="similarity">
    <text evidence="2">Belongs to the resistance-nodulation-cell division (RND) (TC 2.A.6) family. MmpL subfamily.</text>
</comment>
<evidence type="ECO:0000256" key="5">
    <source>
        <dbReference type="ARBA" id="ARBA00022989"/>
    </source>
</evidence>
<feature type="domain" description="SSD" evidence="9">
    <location>
        <begin position="216"/>
        <end position="341"/>
    </location>
</feature>
<dbReference type="Pfam" id="PF03176">
    <property type="entry name" value="MMPL"/>
    <property type="match status" value="2"/>
</dbReference>
<dbReference type="PROSITE" id="PS50156">
    <property type="entry name" value="SSD"/>
    <property type="match status" value="1"/>
</dbReference>
<feature type="region of interest" description="Disordered" evidence="7">
    <location>
        <begin position="766"/>
        <end position="788"/>
    </location>
</feature>
<dbReference type="EMBL" id="CP109546">
    <property type="protein sequence ID" value="WTZ07088.1"/>
    <property type="molecule type" value="Genomic_DNA"/>
</dbReference>
<feature type="transmembrane region" description="Helical" evidence="8">
    <location>
        <begin position="417"/>
        <end position="435"/>
    </location>
</feature>
<evidence type="ECO:0000313" key="10">
    <source>
        <dbReference type="EMBL" id="WTZ07088.1"/>
    </source>
</evidence>
<feature type="transmembrane region" description="Helical" evidence="8">
    <location>
        <begin position="245"/>
        <end position="264"/>
    </location>
</feature>
<feature type="transmembrane region" description="Helical" evidence="8">
    <location>
        <begin position="711"/>
        <end position="729"/>
    </location>
</feature>
<dbReference type="AlphaFoldDB" id="A0AAU3HSB5"/>
<keyword evidence="3" id="KW-1003">Cell membrane</keyword>
<keyword evidence="5 8" id="KW-1133">Transmembrane helix</keyword>
<evidence type="ECO:0000256" key="1">
    <source>
        <dbReference type="ARBA" id="ARBA00004651"/>
    </source>
</evidence>
<feature type="transmembrane region" description="Helical" evidence="8">
    <location>
        <begin position="187"/>
        <end position="206"/>
    </location>
</feature>
<evidence type="ECO:0000259" key="9">
    <source>
        <dbReference type="PROSITE" id="PS50156"/>
    </source>
</evidence>
<keyword evidence="4 8" id="KW-0812">Transmembrane</keyword>
<evidence type="ECO:0000256" key="3">
    <source>
        <dbReference type="ARBA" id="ARBA00022475"/>
    </source>
</evidence>
<feature type="transmembrane region" description="Helical" evidence="8">
    <location>
        <begin position="575"/>
        <end position="599"/>
    </location>
</feature>
<comment type="subcellular location">
    <subcellularLocation>
        <location evidence="1">Cell membrane</location>
        <topology evidence="1">Multi-pass membrane protein</topology>
    </subcellularLocation>
</comment>